<keyword evidence="7" id="KW-0406">Ion transport</keyword>
<proteinExistence type="inferred from homology"/>
<evidence type="ECO:0000313" key="11">
    <source>
        <dbReference type="WBParaSite" id="PSAMB.scaffold4688size27421.g24928.t1"/>
    </source>
</evidence>
<dbReference type="PANTHER" id="PTHR12700">
    <property type="entry name" value="ATP SYNTHASE SUBUNIT D, MITOCHONDRIAL"/>
    <property type="match status" value="1"/>
</dbReference>
<keyword evidence="9" id="KW-0472">Membrane</keyword>
<keyword evidence="5" id="KW-0375">Hydrogen ion transport</keyword>
<evidence type="ECO:0000256" key="5">
    <source>
        <dbReference type="ARBA" id="ARBA00022781"/>
    </source>
</evidence>
<evidence type="ECO:0000313" key="10">
    <source>
        <dbReference type="Proteomes" id="UP000887566"/>
    </source>
</evidence>
<evidence type="ECO:0000256" key="1">
    <source>
        <dbReference type="ARBA" id="ARBA00004273"/>
    </source>
</evidence>
<dbReference type="AlphaFoldDB" id="A0A914WLZ5"/>
<sequence length="198" mass="22591">MASKRLAVSKANWKKLSEAMMPEDVYAQEALTRLKTRSRAYTARIQANPTDLPKIDFAGMKKRAPEQAAIFDALQKQYESIKIPYPTAEATYKAIDAATAELKSNIEAEKKNLTGELKLNSAAEEKYAKMPPIEHMTDEEKMHYFPGAFMDPYKEGEIFLFNDQEDPRDPDVIKRHSDYKWARAYDEHGHEPHEGGGH</sequence>
<dbReference type="Gene3D" id="6.10.280.70">
    <property type="match status" value="1"/>
</dbReference>
<evidence type="ECO:0000256" key="8">
    <source>
        <dbReference type="ARBA" id="ARBA00023128"/>
    </source>
</evidence>
<keyword evidence="10" id="KW-1185">Reference proteome</keyword>
<comment type="similarity">
    <text evidence="2">Belongs to the ATPase d subunit family.</text>
</comment>
<dbReference type="Proteomes" id="UP000887566">
    <property type="component" value="Unplaced"/>
</dbReference>
<organism evidence="10 11">
    <name type="scientific">Plectus sambesii</name>
    <dbReference type="NCBI Taxonomy" id="2011161"/>
    <lineage>
        <taxon>Eukaryota</taxon>
        <taxon>Metazoa</taxon>
        <taxon>Ecdysozoa</taxon>
        <taxon>Nematoda</taxon>
        <taxon>Chromadorea</taxon>
        <taxon>Plectida</taxon>
        <taxon>Plectina</taxon>
        <taxon>Plectoidea</taxon>
        <taxon>Plectidae</taxon>
        <taxon>Plectus</taxon>
    </lineage>
</organism>
<accession>A0A914WLZ5</accession>
<dbReference type="InterPro" id="IPR036228">
    <property type="entry name" value="ATP_synth_F0_dsu_sf_mt"/>
</dbReference>
<evidence type="ECO:0000256" key="4">
    <source>
        <dbReference type="ARBA" id="ARBA00022547"/>
    </source>
</evidence>
<name>A0A914WLZ5_9BILA</name>
<evidence type="ECO:0000256" key="9">
    <source>
        <dbReference type="ARBA" id="ARBA00023136"/>
    </source>
</evidence>
<dbReference type="WBParaSite" id="PSAMB.scaffold4688size27421.g24928.t1">
    <property type="protein sequence ID" value="PSAMB.scaffold4688size27421.g24928.t1"/>
    <property type="gene ID" value="PSAMB.scaffold4688size27421.g24928"/>
</dbReference>
<dbReference type="SUPFAM" id="SSF161065">
    <property type="entry name" value="ATP synthase D chain-like"/>
    <property type="match status" value="1"/>
</dbReference>
<dbReference type="InterPro" id="IPR008689">
    <property type="entry name" value="ATP_synth_F0_dsu_mt"/>
</dbReference>
<reference evidence="11" key="1">
    <citation type="submission" date="2022-11" db="UniProtKB">
        <authorList>
            <consortium name="WormBaseParasite"/>
        </authorList>
    </citation>
    <scope>IDENTIFICATION</scope>
</reference>
<comment type="subcellular location">
    <subcellularLocation>
        <location evidence="1">Mitochondrion inner membrane</location>
    </subcellularLocation>
</comment>
<evidence type="ECO:0000256" key="7">
    <source>
        <dbReference type="ARBA" id="ARBA00023065"/>
    </source>
</evidence>
<dbReference type="GO" id="GO:0015986">
    <property type="term" value="P:proton motive force-driven ATP synthesis"/>
    <property type="evidence" value="ECO:0007669"/>
    <property type="project" value="InterPro"/>
</dbReference>
<dbReference type="GO" id="GO:0045259">
    <property type="term" value="C:proton-transporting ATP synthase complex"/>
    <property type="evidence" value="ECO:0007669"/>
    <property type="project" value="UniProtKB-KW"/>
</dbReference>
<keyword evidence="8" id="KW-0496">Mitochondrion</keyword>
<dbReference type="GO" id="GO:0005743">
    <property type="term" value="C:mitochondrial inner membrane"/>
    <property type="evidence" value="ECO:0007669"/>
    <property type="project" value="UniProtKB-SubCell"/>
</dbReference>
<keyword evidence="4" id="KW-0138">CF(0)</keyword>
<protein>
    <submittedName>
        <fullName evidence="11">ATP synthase subunit d, mitochondrial</fullName>
    </submittedName>
</protein>
<evidence type="ECO:0000256" key="6">
    <source>
        <dbReference type="ARBA" id="ARBA00022792"/>
    </source>
</evidence>
<keyword evidence="3" id="KW-0813">Transport</keyword>
<keyword evidence="6" id="KW-0999">Mitochondrion inner membrane</keyword>
<dbReference type="GO" id="GO:0015078">
    <property type="term" value="F:proton transmembrane transporter activity"/>
    <property type="evidence" value="ECO:0007669"/>
    <property type="project" value="InterPro"/>
</dbReference>
<evidence type="ECO:0000256" key="3">
    <source>
        <dbReference type="ARBA" id="ARBA00022448"/>
    </source>
</evidence>
<evidence type="ECO:0000256" key="2">
    <source>
        <dbReference type="ARBA" id="ARBA00006842"/>
    </source>
</evidence>
<dbReference type="Pfam" id="PF05873">
    <property type="entry name" value="Mt_ATP-synt_D"/>
    <property type="match status" value="1"/>
</dbReference>